<protein>
    <recommendedName>
        <fullName evidence="4">Gnk2-homologous domain-containing protein</fullName>
    </recommendedName>
</protein>
<evidence type="ECO:0000256" key="1">
    <source>
        <dbReference type="SAM" id="SignalP"/>
    </source>
</evidence>
<accession>A0AAV0N1C3</accession>
<organism evidence="2 3">
    <name type="scientific">Linum tenue</name>
    <dbReference type="NCBI Taxonomy" id="586396"/>
    <lineage>
        <taxon>Eukaryota</taxon>
        <taxon>Viridiplantae</taxon>
        <taxon>Streptophyta</taxon>
        <taxon>Embryophyta</taxon>
        <taxon>Tracheophyta</taxon>
        <taxon>Spermatophyta</taxon>
        <taxon>Magnoliopsida</taxon>
        <taxon>eudicotyledons</taxon>
        <taxon>Gunneridae</taxon>
        <taxon>Pentapetalae</taxon>
        <taxon>rosids</taxon>
        <taxon>fabids</taxon>
        <taxon>Malpighiales</taxon>
        <taxon>Linaceae</taxon>
        <taxon>Linum</taxon>
    </lineage>
</organism>
<dbReference type="Proteomes" id="UP001154282">
    <property type="component" value="Unassembled WGS sequence"/>
</dbReference>
<dbReference type="EMBL" id="CAMGYJ010000007">
    <property type="protein sequence ID" value="CAI0452354.1"/>
    <property type="molecule type" value="Genomic_DNA"/>
</dbReference>
<gene>
    <name evidence="2" type="ORF">LITE_LOCUS31191</name>
</gene>
<evidence type="ECO:0000313" key="3">
    <source>
        <dbReference type="Proteomes" id="UP001154282"/>
    </source>
</evidence>
<comment type="caution">
    <text evidence="2">The sequence shown here is derived from an EMBL/GenBank/DDBJ whole genome shotgun (WGS) entry which is preliminary data.</text>
</comment>
<evidence type="ECO:0000313" key="2">
    <source>
        <dbReference type="EMBL" id="CAI0452354.1"/>
    </source>
</evidence>
<proteinExistence type="predicted"/>
<name>A0AAV0N1C3_9ROSI</name>
<feature type="signal peptide" evidence="1">
    <location>
        <begin position="1"/>
        <end position="27"/>
    </location>
</feature>
<keyword evidence="1" id="KW-0732">Signal</keyword>
<evidence type="ECO:0008006" key="4">
    <source>
        <dbReference type="Google" id="ProtNLM"/>
    </source>
</evidence>
<sequence length="145" mass="15691">MASATRLLLELFIFVLIIAAAATTVKADDAASVQCRDWDVVGGDQLALAGKMKKSLIRDLFAKVPKTREEYYCNELTLDGLKMYGYGECLGRDRRGDAGRTACFECLALAGRLLIDSCGQTGAGYAFDLYGVCSFKVGYSLDVCS</sequence>
<feature type="chain" id="PRO_5043404266" description="Gnk2-homologous domain-containing protein" evidence="1">
    <location>
        <begin position="28"/>
        <end position="145"/>
    </location>
</feature>
<dbReference type="AlphaFoldDB" id="A0AAV0N1C3"/>
<reference evidence="2" key="1">
    <citation type="submission" date="2022-08" db="EMBL/GenBank/DDBJ databases">
        <authorList>
            <person name="Gutierrez-Valencia J."/>
        </authorList>
    </citation>
    <scope>NUCLEOTIDE SEQUENCE</scope>
</reference>
<keyword evidence="3" id="KW-1185">Reference proteome</keyword>